<dbReference type="NCBIfam" id="TIGR00374">
    <property type="entry name" value="flippase-like domain"/>
    <property type="match status" value="1"/>
</dbReference>
<organism evidence="7 8">
    <name type="scientific">Anoxynatronum buryatiense</name>
    <dbReference type="NCBI Taxonomy" id="489973"/>
    <lineage>
        <taxon>Bacteria</taxon>
        <taxon>Bacillati</taxon>
        <taxon>Bacillota</taxon>
        <taxon>Clostridia</taxon>
        <taxon>Eubacteriales</taxon>
        <taxon>Clostridiaceae</taxon>
        <taxon>Anoxynatronum</taxon>
    </lineage>
</organism>
<keyword evidence="2" id="KW-1003">Cell membrane</keyword>
<evidence type="ECO:0000256" key="2">
    <source>
        <dbReference type="ARBA" id="ARBA00022475"/>
    </source>
</evidence>
<dbReference type="AlphaFoldDB" id="A0AA45WX97"/>
<evidence type="ECO:0000256" key="6">
    <source>
        <dbReference type="RuleBase" id="RU363042"/>
    </source>
</evidence>
<dbReference type="Proteomes" id="UP001158066">
    <property type="component" value="Unassembled WGS sequence"/>
</dbReference>
<dbReference type="GO" id="GO:0046677">
    <property type="term" value="P:response to antibiotic"/>
    <property type="evidence" value="ECO:0007669"/>
    <property type="project" value="UniProtKB-KW"/>
</dbReference>
<dbReference type="Pfam" id="PF03706">
    <property type="entry name" value="LPG_synthase_TM"/>
    <property type="match status" value="1"/>
</dbReference>
<sequence length="308" mass="33791">MHQVGQSLRELSLTTLVVLLSLQAANRMLVAYQWQHLAGINHRRVTLMQMVRMNLVGTFFEGVTPSVKFGGEAVKVWWFKEHLGWSGTEATSLLILQKSISGLVFGAMCAVTLISLMLHPLQGRLISSLFPIDAHFGTTLPWVVLLLTVVLLFWGISKLKTTRGIGQWVRQTWQRFISDTAALLQHPAKGMQQLVLSLIIWGNYALQAWVAAKGLGIPAGFLTVAAATYMAYMAGMIPLFPGGAGTFEGAMILVLTGYGIAVHQALALTLVVRTLTFWLVFGVSALAMLFFWLADRCRAVTHPTGIGR</sequence>
<comment type="catalytic activity">
    <reaction evidence="6">
        <text>L-lysyl-tRNA(Lys) + a 1,2-diacyl-sn-glycero-3-phospho-(1'-sn-glycerol) = a 1,2-diacyl-sn-glycero-3-phospho-1'-(3'-O-L-lysyl)-sn-glycerol + tRNA(Lys)</text>
        <dbReference type="Rhea" id="RHEA:10668"/>
        <dbReference type="Rhea" id="RHEA-COMP:9696"/>
        <dbReference type="Rhea" id="RHEA-COMP:9697"/>
        <dbReference type="ChEBI" id="CHEBI:64716"/>
        <dbReference type="ChEBI" id="CHEBI:75792"/>
        <dbReference type="ChEBI" id="CHEBI:78442"/>
        <dbReference type="ChEBI" id="CHEBI:78529"/>
        <dbReference type="EC" id="2.3.2.3"/>
    </reaction>
</comment>
<protein>
    <recommendedName>
        <fullName evidence="6">Phosphatidylglycerol lysyltransferase</fullName>
        <ecNumber evidence="6">2.3.2.3</ecNumber>
    </recommendedName>
    <alternativeName>
        <fullName evidence="6">Lysylphosphatidylglycerol synthase</fullName>
    </alternativeName>
</protein>
<evidence type="ECO:0000256" key="3">
    <source>
        <dbReference type="ARBA" id="ARBA00022692"/>
    </source>
</evidence>
<comment type="function">
    <text evidence="6">Catalyzes the transfer of a lysyl group from L-lysyl-tRNA(Lys) to membrane-bound phosphatidylglycerol (PG), which produces lysylphosphatidylglycerol (LPG), a major component of the bacterial membrane with a positive net charge. LPG synthesis contributes to bacterial virulence as it is involved in the resistance mechanism against cationic antimicrobial peptides (CAMP) produces by the host's immune system (defensins, cathelicidins) and by the competing microorganisms.</text>
</comment>
<reference evidence="7" key="1">
    <citation type="submission" date="2017-05" db="EMBL/GenBank/DDBJ databases">
        <authorList>
            <person name="Varghese N."/>
            <person name="Submissions S."/>
        </authorList>
    </citation>
    <scope>NUCLEOTIDE SEQUENCE</scope>
    <source>
        <strain evidence="7">Su22</strain>
    </source>
</reference>
<comment type="caution">
    <text evidence="7">The sequence shown here is derived from an EMBL/GenBank/DDBJ whole genome shotgun (WGS) entry which is preliminary data.</text>
</comment>
<dbReference type="GO" id="GO:0050071">
    <property type="term" value="F:phosphatidylglycerol lysyltransferase activity"/>
    <property type="evidence" value="ECO:0007669"/>
    <property type="project" value="UniProtKB-EC"/>
</dbReference>
<evidence type="ECO:0000256" key="5">
    <source>
        <dbReference type="ARBA" id="ARBA00023136"/>
    </source>
</evidence>
<feature type="transmembrane region" description="Helical" evidence="6">
    <location>
        <begin position="252"/>
        <end position="271"/>
    </location>
</feature>
<dbReference type="InterPro" id="IPR022791">
    <property type="entry name" value="L-PG_synthase/AglD"/>
</dbReference>
<comment type="similarity">
    <text evidence="6">Belongs to the LPG synthase family.</text>
</comment>
<accession>A0AA45WX97</accession>
<keyword evidence="3 6" id="KW-0812">Transmembrane</keyword>
<evidence type="ECO:0000313" key="8">
    <source>
        <dbReference type="Proteomes" id="UP001158066"/>
    </source>
</evidence>
<keyword evidence="6" id="KW-0443">Lipid metabolism</keyword>
<keyword evidence="4 6" id="KW-1133">Transmembrane helix</keyword>
<gene>
    <name evidence="6" type="primary">mprF</name>
    <name evidence="7" type="ORF">SAMN06296020_110126</name>
</gene>
<name>A0AA45WX97_9CLOT</name>
<dbReference type="PANTHER" id="PTHR39087">
    <property type="entry name" value="UPF0104 MEMBRANE PROTEIN MJ1595"/>
    <property type="match status" value="1"/>
</dbReference>
<dbReference type="EC" id="2.3.2.3" evidence="6"/>
<keyword evidence="6" id="KW-0046">Antibiotic resistance</keyword>
<feature type="transmembrane region" description="Helical" evidence="6">
    <location>
        <begin position="277"/>
        <end position="294"/>
    </location>
</feature>
<feature type="transmembrane region" description="Helical" evidence="6">
    <location>
        <begin position="100"/>
        <end position="119"/>
    </location>
</feature>
<keyword evidence="8" id="KW-1185">Reference proteome</keyword>
<feature type="transmembrane region" description="Helical" evidence="6">
    <location>
        <begin position="218"/>
        <end position="240"/>
    </location>
</feature>
<dbReference type="PANTHER" id="PTHR39087:SF2">
    <property type="entry name" value="UPF0104 MEMBRANE PROTEIN MJ1595"/>
    <property type="match status" value="1"/>
</dbReference>
<dbReference type="GO" id="GO:0006629">
    <property type="term" value="P:lipid metabolic process"/>
    <property type="evidence" value="ECO:0007669"/>
    <property type="project" value="UniProtKB-KW"/>
</dbReference>
<evidence type="ECO:0000313" key="7">
    <source>
        <dbReference type="EMBL" id="SMP62928.1"/>
    </source>
</evidence>
<feature type="transmembrane region" description="Helical" evidence="6">
    <location>
        <begin position="194"/>
        <end position="212"/>
    </location>
</feature>
<dbReference type="GO" id="GO:0005886">
    <property type="term" value="C:plasma membrane"/>
    <property type="evidence" value="ECO:0007669"/>
    <property type="project" value="UniProtKB-SubCell"/>
</dbReference>
<evidence type="ECO:0000256" key="1">
    <source>
        <dbReference type="ARBA" id="ARBA00004651"/>
    </source>
</evidence>
<proteinExistence type="inferred from homology"/>
<keyword evidence="5 6" id="KW-0472">Membrane</keyword>
<evidence type="ECO:0000256" key="4">
    <source>
        <dbReference type="ARBA" id="ARBA00022989"/>
    </source>
</evidence>
<comment type="subcellular location">
    <subcellularLocation>
        <location evidence="1 6">Cell membrane</location>
        <topology evidence="1 6">Multi-pass membrane protein</topology>
    </subcellularLocation>
</comment>
<feature type="transmembrane region" description="Helical" evidence="6">
    <location>
        <begin position="139"/>
        <end position="156"/>
    </location>
</feature>
<dbReference type="EMBL" id="FXUF01000010">
    <property type="protein sequence ID" value="SMP62928.1"/>
    <property type="molecule type" value="Genomic_DNA"/>
</dbReference>
<keyword evidence="6" id="KW-0808">Transferase</keyword>